<feature type="transmembrane region" description="Helical" evidence="1">
    <location>
        <begin position="140"/>
        <end position="162"/>
    </location>
</feature>
<evidence type="ECO:0000313" key="4">
    <source>
        <dbReference type="Proteomes" id="UP000198976"/>
    </source>
</evidence>
<dbReference type="PANTHER" id="PTHR43849">
    <property type="entry name" value="BLL3936 PROTEIN"/>
    <property type="match status" value="1"/>
</dbReference>
<feature type="transmembrane region" description="Helical" evidence="1">
    <location>
        <begin position="182"/>
        <end position="205"/>
    </location>
</feature>
<keyword evidence="4" id="KW-1185">Reference proteome</keyword>
<accession>A0ABY0V6D6</accession>
<evidence type="ECO:0000256" key="1">
    <source>
        <dbReference type="SAM" id="Phobius"/>
    </source>
</evidence>
<dbReference type="Pfam" id="PF06808">
    <property type="entry name" value="DctM"/>
    <property type="match status" value="1"/>
</dbReference>
<protein>
    <submittedName>
        <fullName evidence="3">TRAP transporter, 4TM/12TM fusion protein</fullName>
    </submittedName>
</protein>
<feature type="transmembrane region" description="Helical" evidence="1">
    <location>
        <begin position="444"/>
        <end position="466"/>
    </location>
</feature>
<feature type="transmembrane region" description="Helical" evidence="1">
    <location>
        <begin position="83"/>
        <end position="102"/>
    </location>
</feature>
<keyword evidence="1" id="KW-0812">Transmembrane</keyword>
<gene>
    <name evidence="3" type="ORF">SAMN04489714_0694</name>
</gene>
<name>A0ABY0V6D6_9ACTO</name>
<reference evidence="3 4" key="1">
    <citation type="submission" date="2016-10" db="EMBL/GenBank/DDBJ databases">
        <authorList>
            <person name="Varghese N."/>
            <person name="Submissions S."/>
        </authorList>
    </citation>
    <scope>NUCLEOTIDE SEQUENCE [LARGE SCALE GENOMIC DNA]</scope>
    <source>
        <strain evidence="3 4">DSM 9169</strain>
    </source>
</reference>
<feature type="transmembrane region" description="Helical" evidence="1">
    <location>
        <begin position="539"/>
        <end position="557"/>
    </location>
</feature>
<dbReference type="NCBIfam" id="TIGR02123">
    <property type="entry name" value="TRAP_fused"/>
    <property type="match status" value="1"/>
</dbReference>
<feature type="transmembrane region" description="Helical" evidence="1">
    <location>
        <begin position="569"/>
        <end position="587"/>
    </location>
</feature>
<feature type="transmembrane region" description="Helical" evidence="1">
    <location>
        <begin position="375"/>
        <end position="392"/>
    </location>
</feature>
<sequence length="644" mass="68584">MDVHAEDVLEEFDRESRVRQVEWKPMAILITAVAVALSLYHMWTAYFGAPPVLIHRSIHVGVILFLTFLLYPPIRKGVRSRVPFYDIILALAALSTAVYVITNYDGIVRRFGEPSTADLVFATILVVLVIEAARRLTGWAMPLLAIAFVIYALYGRLFPGIFRHRGYYPSDTFNFLYLTTEGIYGTAISVSATYIFLFILFGAVLQKSGMGEFFNDIALAIAGQSRGGPAKVSVIASGFLGSINGAAVANVVTTGAFTIPLMKRVGYKSTFAGAVEASSSVGGQILPPIMGAAAFIMAETLGIPYSEIAIAALIPALLYYLGIIAQVHLRATKEGLKGISRDSLPLVRDVMKERGHLVIPLLFLIYMLFFSGRTILFSALLTILVTIVVAELRPATRMSVKDIIEALANGAKTAISVAVACAAVGIIVGVVTMTGFGVKLANAIVAFGAGSILLSLVLTMVASIILGMGLPSIPTYIITATMAAPALGQLGVPPLVAHMFVFYFGLFANITPPVALASFAAAGLSGADPMRTGFQSMKLALAGYVIPFIFVFNPVLLLQDVNWLEGMKVTATAVAGVLLLAIAVEGFFMEKVPLLMRAVFLGAGLSMMSPEPITDLIGIAAGACALAFMMMKAKKNDNLSLKAI</sequence>
<feature type="transmembrane region" description="Helical" evidence="1">
    <location>
        <begin position="308"/>
        <end position="329"/>
    </location>
</feature>
<feature type="transmembrane region" description="Helical" evidence="1">
    <location>
        <begin position="53"/>
        <end position="71"/>
    </location>
</feature>
<evidence type="ECO:0000259" key="2">
    <source>
        <dbReference type="Pfam" id="PF06808"/>
    </source>
</evidence>
<evidence type="ECO:0000313" key="3">
    <source>
        <dbReference type="EMBL" id="SDT89882.1"/>
    </source>
</evidence>
<dbReference type="Proteomes" id="UP000198976">
    <property type="component" value="Chromosome I"/>
</dbReference>
<feature type="transmembrane region" description="Helical" evidence="1">
    <location>
        <begin position="502"/>
        <end position="527"/>
    </location>
</feature>
<feature type="domain" description="TRAP C4-dicarboxylate transport system permease DctM subunit" evidence="2">
    <location>
        <begin position="125"/>
        <end position="561"/>
    </location>
</feature>
<dbReference type="EMBL" id="LT629792">
    <property type="protein sequence ID" value="SDT89882.1"/>
    <property type="molecule type" value="Genomic_DNA"/>
</dbReference>
<keyword evidence="1" id="KW-1133">Transmembrane helix</keyword>
<feature type="transmembrane region" description="Helical" evidence="1">
    <location>
        <begin position="616"/>
        <end position="633"/>
    </location>
</feature>
<feature type="transmembrane region" description="Helical" evidence="1">
    <location>
        <begin position="26"/>
        <end position="47"/>
    </location>
</feature>
<feature type="transmembrane region" description="Helical" evidence="1">
    <location>
        <begin position="413"/>
        <end position="438"/>
    </location>
</feature>
<organism evidence="3 4">
    <name type="scientific">Schaalia radingae</name>
    <dbReference type="NCBI Taxonomy" id="131110"/>
    <lineage>
        <taxon>Bacteria</taxon>
        <taxon>Bacillati</taxon>
        <taxon>Actinomycetota</taxon>
        <taxon>Actinomycetes</taxon>
        <taxon>Actinomycetales</taxon>
        <taxon>Actinomycetaceae</taxon>
        <taxon>Schaalia</taxon>
    </lineage>
</organism>
<dbReference type="InterPro" id="IPR011853">
    <property type="entry name" value="TRAP_DctM-Dct_fused"/>
</dbReference>
<feature type="transmembrane region" description="Helical" evidence="1">
    <location>
        <begin position="473"/>
        <end position="496"/>
    </location>
</feature>
<feature type="transmembrane region" description="Helical" evidence="1">
    <location>
        <begin position="114"/>
        <end position="133"/>
    </location>
</feature>
<dbReference type="PANTHER" id="PTHR43849:SF2">
    <property type="entry name" value="BLL3936 PROTEIN"/>
    <property type="match status" value="1"/>
</dbReference>
<dbReference type="InterPro" id="IPR010656">
    <property type="entry name" value="DctM"/>
</dbReference>
<keyword evidence="1" id="KW-0472">Membrane</keyword>
<proteinExistence type="predicted"/>